<dbReference type="Proteomes" id="UP000697127">
    <property type="component" value="Unassembled WGS sequence"/>
</dbReference>
<sequence length="354" mass="41318">MTSKRNQPATQHFNKKQKTKEQNQENVISGQTEIPEQTTNKNTISEDSKKFESLNHTLQDPKNRPQHKQIKDLKVYDKSNYTLKCRVVRKSPLKKLKNNKTYITILIKDTTGEIKITAFGKNAFALDEELEFKKVYYFTRFTVMKTNPTYSKDEFRLSANDDIMTLEAENDTTLSNIEFHFFPIKDMQNVKNKTLIDIVAIIHEISEPSNTTKKDGTMVKKRFVSLVDESMFLVVLCLWGEAAEQFNGKVGTVIAIKNAILIDYERKELNFTKDTSFILEPEQKNYLKTWYDKVEKEFIPLHKNPIIENIQTSTLNFNTFYITVKVKTILLSVKKKEPSNIFSEFRIFDDTKMD</sequence>
<proteinExistence type="predicted"/>
<evidence type="ECO:0000313" key="5">
    <source>
        <dbReference type="Proteomes" id="UP000697127"/>
    </source>
</evidence>
<organism evidence="4 5">
    <name type="scientific">Pichia californica</name>
    <dbReference type="NCBI Taxonomy" id="460514"/>
    <lineage>
        <taxon>Eukaryota</taxon>
        <taxon>Fungi</taxon>
        <taxon>Dikarya</taxon>
        <taxon>Ascomycota</taxon>
        <taxon>Saccharomycotina</taxon>
        <taxon>Pichiomycetes</taxon>
        <taxon>Pichiales</taxon>
        <taxon>Pichiaceae</taxon>
        <taxon>Pichia</taxon>
    </lineage>
</organism>
<dbReference type="Pfam" id="PF16900">
    <property type="entry name" value="REPA_OB_2"/>
    <property type="match status" value="1"/>
</dbReference>
<dbReference type="InterPro" id="IPR012340">
    <property type="entry name" value="NA-bd_OB-fold"/>
</dbReference>
<dbReference type="InterPro" id="IPR031657">
    <property type="entry name" value="REPA_OB_2"/>
</dbReference>
<protein>
    <submittedName>
        <fullName evidence="4">Replication factor A protein 1</fullName>
    </submittedName>
</protein>
<dbReference type="AlphaFoldDB" id="A0A9P6WGB0"/>
<dbReference type="EMBL" id="PUHW01000413">
    <property type="protein sequence ID" value="KAG0686664.1"/>
    <property type="molecule type" value="Genomic_DNA"/>
</dbReference>
<feature type="domain" description="Replication protein A OB" evidence="3">
    <location>
        <begin position="184"/>
        <end position="278"/>
    </location>
</feature>
<dbReference type="Gene3D" id="2.40.50.140">
    <property type="entry name" value="Nucleic acid-binding proteins"/>
    <property type="match status" value="2"/>
</dbReference>
<feature type="region of interest" description="Disordered" evidence="2">
    <location>
        <begin position="1"/>
        <end position="49"/>
    </location>
</feature>
<dbReference type="OrthoDB" id="1751331at2759"/>
<dbReference type="SUPFAM" id="SSF50249">
    <property type="entry name" value="Nucleic acid-binding proteins"/>
    <property type="match status" value="2"/>
</dbReference>
<name>A0A9P6WGB0_9ASCO</name>
<gene>
    <name evidence="4" type="primary">RFA1_2</name>
    <name evidence="4" type="ORF">C6P40_003617</name>
</gene>
<feature type="compositionally biased region" description="Polar residues" evidence="2">
    <location>
        <begin position="1"/>
        <end position="12"/>
    </location>
</feature>
<evidence type="ECO:0000256" key="1">
    <source>
        <dbReference type="ARBA" id="ARBA00023125"/>
    </source>
</evidence>
<evidence type="ECO:0000259" key="3">
    <source>
        <dbReference type="Pfam" id="PF16900"/>
    </source>
</evidence>
<keyword evidence="1" id="KW-0238">DNA-binding</keyword>
<dbReference type="GO" id="GO:0003677">
    <property type="term" value="F:DNA binding"/>
    <property type="evidence" value="ECO:0007669"/>
    <property type="project" value="UniProtKB-KW"/>
</dbReference>
<accession>A0A9P6WGB0</accession>
<feature type="compositionally biased region" description="Polar residues" evidence="2">
    <location>
        <begin position="27"/>
        <end position="43"/>
    </location>
</feature>
<evidence type="ECO:0000256" key="2">
    <source>
        <dbReference type="SAM" id="MobiDB-lite"/>
    </source>
</evidence>
<evidence type="ECO:0000313" key="4">
    <source>
        <dbReference type="EMBL" id="KAG0686664.1"/>
    </source>
</evidence>
<keyword evidence="5" id="KW-1185">Reference proteome</keyword>
<dbReference type="CDD" id="cd04475">
    <property type="entry name" value="RPA1_DBD_B"/>
    <property type="match status" value="1"/>
</dbReference>
<reference evidence="4" key="1">
    <citation type="submission" date="2020-11" db="EMBL/GenBank/DDBJ databases">
        <title>Kefir isolates.</title>
        <authorList>
            <person name="Marcisauskas S."/>
            <person name="Kim Y."/>
            <person name="Blasche S."/>
        </authorList>
    </citation>
    <scope>NUCLEOTIDE SEQUENCE</scope>
    <source>
        <strain evidence="4">Olga-1</strain>
    </source>
</reference>
<comment type="caution">
    <text evidence="4">The sequence shown here is derived from an EMBL/GenBank/DDBJ whole genome shotgun (WGS) entry which is preliminary data.</text>
</comment>